<sequence length="225" mass="24865">SLPNADKQCGLSNRNISRITKSNKSLSNFAMRETKSVGNSKGNMAQHLKASPVAAHSVTMEKCAAFSPPLKRKSIEGSHLDLLTSNSSKRILESSGERRKSLPISPGINGQVGPESENIGGLQEDTYLDQQNSWVDVHVEGTVMDLEIPISIENDGNIEKAEACTKDLENICNMLRRKHEEAKELLLRAIINNNSLLMLDHPMYEGKILELQRFAANLLLKKCDT</sequence>
<feature type="compositionally biased region" description="Basic and acidic residues" evidence="1">
    <location>
        <begin position="91"/>
        <end position="100"/>
    </location>
</feature>
<feature type="region of interest" description="Disordered" evidence="1">
    <location>
        <begin position="91"/>
        <end position="120"/>
    </location>
</feature>
<evidence type="ECO:0000313" key="2">
    <source>
        <dbReference type="EMBL" id="JAT66490.1"/>
    </source>
</evidence>
<feature type="non-terminal residue" evidence="2">
    <location>
        <position position="1"/>
    </location>
</feature>
<reference evidence="2" key="1">
    <citation type="submission" date="2015-07" db="EMBL/GenBank/DDBJ databases">
        <title>Transcriptome Assembly of Anthurium amnicola.</title>
        <authorList>
            <person name="Suzuki J."/>
        </authorList>
    </citation>
    <scope>NUCLEOTIDE SEQUENCE</scope>
</reference>
<name>A0A1D1ZHP5_9ARAE</name>
<gene>
    <name evidence="2" type="primary">At4g18490_1</name>
    <name evidence="2" type="ORF">g.37650</name>
</gene>
<evidence type="ECO:0000256" key="1">
    <source>
        <dbReference type="SAM" id="MobiDB-lite"/>
    </source>
</evidence>
<dbReference type="PANTHER" id="PTHR36380:SF1">
    <property type="entry name" value="OS01G0755100 PROTEIN"/>
    <property type="match status" value="1"/>
</dbReference>
<proteinExistence type="predicted"/>
<accession>A0A1D1ZHP5</accession>
<protein>
    <submittedName>
        <fullName evidence="2">Uncharacterized protein At4g18490</fullName>
    </submittedName>
</protein>
<dbReference type="EMBL" id="GDJX01001446">
    <property type="protein sequence ID" value="JAT66490.1"/>
    <property type="molecule type" value="Transcribed_RNA"/>
</dbReference>
<dbReference type="PANTHER" id="PTHR36380">
    <property type="entry name" value="BNAA03G58330D PROTEIN"/>
    <property type="match status" value="1"/>
</dbReference>
<dbReference type="InterPro" id="IPR038777">
    <property type="entry name" value="At4g18490-like"/>
</dbReference>
<organism evidence="2">
    <name type="scientific">Anthurium amnicola</name>
    <dbReference type="NCBI Taxonomy" id="1678845"/>
    <lineage>
        <taxon>Eukaryota</taxon>
        <taxon>Viridiplantae</taxon>
        <taxon>Streptophyta</taxon>
        <taxon>Embryophyta</taxon>
        <taxon>Tracheophyta</taxon>
        <taxon>Spermatophyta</taxon>
        <taxon>Magnoliopsida</taxon>
        <taxon>Liliopsida</taxon>
        <taxon>Araceae</taxon>
        <taxon>Pothoideae</taxon>
        <taxon>Potheae</taxon>
        <taxon>Anthurium</taxon>
    </lineage>
</organism>
<dbReference type="AlphaFoldDB" id="A0A1D1ZHP5"/>